<evidence type="ECO:0000313" key="4">
    <source>
        <dbReference type="Proteomes" id="UP000008694"/>
    </source>
</evidence>
<reference evidence="3" key="1">
    <citation type="submission" date="2009-11" db="EMBL/GenBank/DDBJ databases">
        <authorList>
            <consortium name="US DOE Joint Genome Institute (JGI-PGF)"/>
            <person name="Ottilar R."/>
            <person name="Schmutz J."/>
            <person name="Salamov A."/>
            <person name="Cheng J.F."/>
            <person name="Lucas S."/>
            <person name="Pitluck S."/>
            <person name="Gundlach H."/>
            <person name="Guo Y."/>
            <person name="Haberer G."/>
            <person name="Nasrallah J."/>
            <person name="Mayer K.F.X."/>
            <person name="van de Peer Y."/>
            <person name="Weigel D."/>
            <person name="Grigoriev I.V."/>
        </authorList>
    </citation>
    <scope>NUCLEOTIDE SEQUENCE</scope>
</reference>
<dbReference type="Gramene" id="scaffold_303041.1">
    <property type="protein sequence ID" value="scaffold_303041.1"/>
    <property type="gene ID" value="scaffold_303041.1"/>
</dbReference>
<dbReference type="AlphaFoldDB" id="D7L582"/>
<keyword evidence="1" id="KW-0472">Membrane</keyword>
<dbReference type="EMBL" id="GL348715">
    <property type="protein sequence ID" value="EFH59808.1"/>
    <property type="molecule type" value="Genomic_DNA"/>
</dbReference>
<reference evidence="4" key="4">
    <citation type="journal article" date="2011" name="Nat. Genet.">
        <title>The Arabidopsis lyrata genome sequence and the basis of rapid genome size change.</title>
        <authorList>
            <person name="Hu T.T."/>
            <person name="Pattyn P."/>
            <person name="Bakker E.G."/>
            <person name="Cao J."/>
            <person name="Cheng J.-F."/>
            <person name="Clark R.M."/>
            <person name="Fahlgren N."/>
            <person name="Fawcett J.A."/>
            <person name="Grimwood J."/>
            <person name="Gundlach H."/>
            <person name="Haberer G."/>
            <person name="Hollister J.D."/>
            <person name="Ossowski S."/>
            <person name="Ottilar R.P."/>
            <person name="Salamov A.A."/>
            <person name="Schneeberger K."/>
            <person name="Spannagl M."/>
            <person name="Wang X."/>
            <person name="Yang L."/>
            <person name="Nasrallah M.E."/>
            <person name="Bergelson J."/>
            <person name="Carrington J.C."/>
            <person name="Gaut B.S."/>
            <person name="Schmutz J."/>
            <person name="Mayer K.F.X."/>
            <person name="Van de Peer Y."/>
            <person name="Grigoriev I.V."/>
            <person name="Nordborg M."/>
            <person name="Weigel D."/>
            <person name="Guo Y.-L."/>
        </authorList>
    </citation>
    <scope>NUCLEOTIDE SEQUENCE [LARGE SCALE GENOMIC DNA]</scope>
    <source>
        <strain evidence="4">cv. MN47</strain>
    </source>
</reference>
<protein>
    <submittedName>
        <fullName evidence="3">Predicted protein</fullName>
    </submittedName>
</protein>
<reference evidence="3" key="3">
    <citation type="submission" date="2010-06" db="EMBL/GenBank/DDBJ databases">
        <title>The basis of rapid genome size change in Arabidopsis.</title>
        <authorList>
            <consortium name="US DOE Joint Genome Institute (JGI-PGF)"/>
            <person name="Bakker E."/>
            <person name="Bergelson J."/>
            <person name="Cheng J.Fang."/>
            <person name="Clark R.M."/>
            <person name="Fawcett J."/>
            <person name="Gaut B."/>
            <person name="Grigoriev I."/>
            <person name="Gundlach H."/>
            <person name="Guo Y."/>
            <person name="Haberer G."/>
            <person name="Hollister J."/>
            <person name="Hu T.T."/>
            <person name="Mayer K.F.X."/>
            <person name="Nasrallah J."/>
            <person name="Nordborg M."/>
            <person name="Otillar R."/>
            <person name="Pattyn P."/>
            <person name="Schmutz J."/>
            <person name="Spannagl M."/>
            <person name="van de Peer Y."/>
            <person name="Wang X."/>
            <person name="Weigel D."/>
            <person name="Yang L."/>
        </authorList>
    </citation>
    <scope>NUCLEOTIDE SEQUENCE</scope>
</reference>
<evidence type="ECO:0000256" key="1">
    <source>
        <dbReference type="SAM" id="Phobius"/>
    </source>
</evidence>
<name>D7L582_ARALL</name>
<feature type="transmembrane region" description="Helical" evidence="1">
    <location>
        <begin position="37"/>
        <end position="55"/>
    </location>
</feature>
<accession>D7L582</accession>
<reference evidence="2" key="2">
    <citation type="submission" date="2010-06" db="EMBL/GenBank/DDBJ databases">
        <title>The basis of rapid genome size change in Arabidopsis.</title>
        <authorList>
            <person name="Bakker E."/>
            <person name="Bergelson J."/>
            <person name="Cheng J.F."/>
            <person name="Clark R.M."/>
            <person name="Fawcett J."/>
            <person name="Gaut B."/>
            <person name="Grigoriev I."/>
            <person name="Gundlach H."/>
            <person name="Guo Y."/>
            <person name="Haberer G."/>
            <person name="Hollister J."/>
            <person name="Hu T.T."/>
            <person name="Mayer K.F.X."/>
            <person name="Nasrallah J."/>
            <person name="Nordborg M."/>
            <person name="Otillar R."/>
            <person name="Pattyn P."/>
            <person name="Schmutz J."/>
            <person name="Spannagl M."/>
            <person name="van de Peer Y."/>
            <person name="Wang X."/>
            <person name="Weigel D."/>
            <person name="Yang L."/>
        </authorList>
    </citation>
    <scope>NUCLEOTIDE SEQUENCE</scope>
</reference>
<dbReference type="EMBL" id="GL348720">
    <property type="protein sequence ID" value="EFH42554.1"/>
    <property type="molecule type" value="Genomic_DNA"/>
</dbReference>
<evidence type="ECO:0000313" key="3">
    <source>
        <dbReference type="EMBL" id="EFH59808.1"/>
    </source>
</evidence>
<sequence length="56" mass="6090">MAAAGSKSINAKLVRLLFLLTSSILMGSLLNFSSLRLYLSFCGFLLLFCLVNAMSE</sequence>
<keyword evidence="1" id="KW-0812">Transmembrane</keyword>
<dbReference type="HOGENOM" id="CLU_3016946_0_0_1"/>
<proteinExistence type="predicted"/>
<dbReference type="Proteomes" id="UP000008694">
    <property type="component" value="Unassembled WGS sequence"/>
</dbReference>
<keyword evidence="4" id="KW-1185">Reference proteome</keyword>
<gene>
    <name evidence="3" type="ORF">ARALYDRAFT_899071</name>
    <name evidence="2" type="ORF">ARALYDRAFT_919097</name>
</gene>
<feature type="transmembrane region" description="Helical" evidence="1">
    <location>
        <begin position="12"/>
        <end position="31"/>
    </location>
</feature>
<keyword evidence="1" id="KW-1133">Transmembrane helix</keyword>
<evidence type="ECO:0000313" key="2">
    <source>
        <dbReference type="EMBL" id="EFH42554.1"/>
    </source>
</evidence>
<dbReference type="Gramene" id="scaffold_802497.1">
    <property type="protein sequence ID" value="scaffold_802497.1"/>
    <property type="gene ID" value="scaffold_802497.1"/>
</dbReference>
<organism evidence="4">
    <name type="scientific">Arabidopsis lyrata subsp. lyrata</name>
    <name type="common">Lyre-leaved rock-cress</name>
    <dbReference type="NCBI Taxonomy" id="81972"/>
    <lineage>
        <taxon>Eukaryota</taxon>
        <taxon>Viridiplantae</taxon>
        <taxon>Streptophyta</taxon>
        <taxon>Embryophyta</taxon>
        <taxon>Tracheophyta</taxon>
        <taxon>Spermatophyta</taxon>
        <taxon>Magnoliopsida</taxon>
        <taxon>eudicotyledons</taxon>
        <taxon>Gunneridae</taxon>
        <taxon>Pentapetalae</taxon>
        <taxon>rosids</taxon>
        <taxon>malvids</taxon>
        <taxon>Brassicales</taxon>
        <taxon>Brassicaceae</taxon>
        <taxon>Camelineae</taxon>
        <taxon>Arabidopsis</taxon>
    </lineage>
</organism>